<dbReference type="CDD" id="cd00130">
    <property type="entry name" value="PAS"/>
    <property type="match status" value="1"/>
</dbReference>
<feature type="region of interest" description="Disordered" evidence="1">
    <location>
        <begin position="1"/>
        <end position="22"/>
    </location>
</feature>
<dbReference type="Gene3D" id="3.30.450.20">
    <property type="entry name" value="PAS domain"/>
    <property type="match status" value="1"/>
</dbReference>
<feature type="region of interest" description="Disordered" evidence="1">
    <location>
        <begin position="125"/>
        <end position="154"/>
    </location>
</feature>
<evidence type="ECO:0000259" key="2">
    <source>
        <dbReference type="PROSITE" id="PS50112"/>
    </source>
</evidence>
<sequence>MTGSYGGCSSAGGQVPDQPLRTVGASGALHDLLPSALWREDEERRVLEWSPAAEDLLGHRPEAVLGRPARDVLVPDGDRALAEAPARRVQAGETVVGTFCARHRDGHRVTPETCIVPVTDRAPSAGRRRARCGDHLSRRSAGHPLGTGLGDFRTEHVPLPPGGLLVL</sequence>
<dbReference type="EMBL" id="CP030073">
    <property type="protein sequence ID" value="AWW36062.1"/>
    <property type="molecule type" value="Genomic_DNA"/>
</dbReference>
<keyword evidence="4" id="KW-1185">Reference proteome</keyword>
<reference evidence="3 4" key="1">
    <citation type="journal article" date="2019" name="Int. J. Syst. Evol. Microbiol.">
        <title>Streptomyces cadmiisoli sp. nov., a novel actinomycete isolated from cadmium-contaminated soil.</title>
        <authorList>
            <person name="Li K."/>
            <person name="Tang X."/>
            <person name="Zhao J."/>
            <person name="Guo Y."/>
            <person name="Tang Y."/>
            <person name="Gao J."/>
        </authorList>
    </citation>
    <scope>NUCLEOTIDE SEQUENCE [LARGE SCALE GENOMIC DNA]</scope>
    <source>
        <strain evidence="3 4">ZFG47</strain>
    </source>
</reference>
<dbReference type="Pfam" id="PF08448">
    <property type="entry name" value="PAS_4"/>
    <property type="match status" value="1"/>
</dbReference>
<dbReference type="InterPro" id="IPR000014">
    <property type="entry name" value="PAS"/>
</dbReference>
<dbReference type="InterPro" id="IPR013656">
    <property type="entry name" value="PAS_4"/>
</dbReference>
<gene>
    <name evidence="3" type="ORF">DN051_04885</name>
</gene>
<dbReference type="NCBIfam" id="TIGR00229">
    <property type="entry name" value="sensory_box"/>
    <property type="match status" value="1"/>
</dbReference>
<feature type="compositionally biased region" description="Gly residues" evidence="1">
    <location>
        <begin position="1"/>
        <end position="10"/>
    </location>
</feature>
<accession>A0A2Z4ISW1</accession>
<feature type="domain" description="PAS" evidence="2">
    <location>
        <begin position="31"/>
        <end position="93"/>
    </location>
</feature>
<dbReference type="AlphaFoldDB" id="A0A2Z4ISW1"/>
<protein>
    <recommendedName>
        <fullName evidence="2">PAS domain-containing protein</fullName>
    </recommendedName>
</protein>
<proteinExistence type="predicted"/>
<dbReference type="SUPFAM" id="SSF55785">
    <property type="entry name" value="PYP-like sensor domain (PAS domain)"/>
    <property type="match status" value="1"/>
</dbReference>
<dbReference type="Proteomes" id="UP000249616">
    <property type="component" value="Chromosome"/>
</dbReference>
<dbReference type="KEGG" id="scad:DN051_04885"/>
<evidence type="ECO:0000256" key="1">
    <source>
        <dbReference type="SAM" id="MobiDB-lite"/>
    </source>
</evidence>
<organism evidence="3 4">
    <name type="scientific">Streptomyces cadmiisoli</name>
    <dbReference type="NCBI Taxonomy" id="2184053"/>
    <lineage>
        <taxon>Bacteria</taxon>
        <taxon>Bacillati</taxon>
        <taxon>Actinomycetota</taxon>
        <taxon>Actinomycetes</taxon>
        <taxon>Kitasatosporales</taxon>
        <taxon>Streptomycetaceae</taxon>
        <taxon>Streptomyces</taxon>
        <taxon>Streptomyces aurantiacus group</taxon>
    </lineage>
</organism>
<evidence type="ECO:0000313" key="4">
    <source>
        <dbReference type="Proteomes" id="UP000249616"/>
    </source>
</evidence>
<dbReference type="InterPro" id="IPR035965">
    <property type="entry name" value="PAS-like_dom_sf"/>
</dbReference>
<dbReference type="PROSITE" id="PS50112">
    <property type="entry name" value="PAS"/>
    <property type="match status" value="1"/>
</dbReference>
<dbReference type="SMART" id="SM00091">
    <property type="entry name" value="PAS"/>
    <property type="match status" value="1"/>
</dbReference>
<name>A0A2Z4ISW1_9ACTN</name>
<evidence type="ECO:0000313" key="3">
    <source>
        <dbReference type="EMBL" id="AWW36062.1"/>
    </source>
</evidence>